<keyword evidence="2" id="KW-0547">Nucleotide-binding</keyword>
<keyword evidence="6" id="KW-1185">Reference proteome</keyword>
<evidence type="ECO:0000256" key="3">
    <source>
        <dbReference type="ARBA" id="ARBA00022840"/>
    </source>
</evidence>
<comment type="caution">
    <text evidence="5">The sequence shown here is derived from an EMBL/GenBank/DDBJ whole genome shotgun (WGS) entry which is preliminary data.</text>
</comment>
<dbReference type="PROSITE" id="PS50893">
    <property type="entry name" value="ABC_TRANSPORTER_2"/>
    <property type="match status" value="1"/>
</dbReference>
<dbReference type="InterPro" id="IPR027417">
    <property type="entry name" value="P-loop_NTPase"/>
</dbReference>
<reference evidence="5" key="1">
    <citation type="submission" date="2012-10" db="EMBL/GenBank/DDBJ databases">
        <authorList>
            <person name="Harkins D.M."/>
            <person name="Durkin A.S."/>
            <person name="Brinkac L.M."/>
            <person name="Haft D.H."/>
            <person name="Selengut J.D."/>
            <person name="Sanka R."/>
            <person name="DePew J."/>
            <person name="Purushe J."/>
            <person name="Matthias M.A."/>
            <person name="Vinetz J.M."/>
            <person name="Sutton G.G."/>
            <person name="Nierman W.C."/>
            <person name="Fouts D.E."/>
        </authorList>
    </citation>
    <scope>NUCLEOTIDE SEQUENCE [LARGE SCALE GENOMIC DNA]</scope>
    <source>
        <strain evidence="5">MOR084</strain>
    </source>
</reference>
<dbReference type="InterPro" id="IPR017871">
    <property type="entry name" value="ABC_transporter-like_CS"/>
</dbReference>
<dbReference type="Proteomes" id="UP000006329">
    <property type="component" value="Unassembled WGS sequence"/>
</dbReference>
<name>A0A0E2BA23_9LEPT</name>
<dbReference type="GO" id="GO:0005524">
    <property type="term" value="F:ATP binding"/>
    <property type="evidence" value="ECO:0007669"/>
    <property type="project" value="UniProtKB-KW"/>
</dbReference>
<dbReference type="InterPro" id="IPR003439">
    <property type="entry name" value="ABC_transporter-like_ATP-bd"/>
</dbReference>
<accession>A0A0E2BA23</accession>
<dbReference type="EMBL" id="AHON02000083">
    <property type="protein sequence ID" value="EKO32052.1"/>
    <property type="molecule type" value="Genomic_DNA"/>
</dbReference>
<dbReference type="Gene3D" id="3.40.50.300">
    <property type="entry name" value="P-loop containing nucleotide triphosphate hydrolases"/>
    <property type="match status" value="1"/>
</dbReference>
<protein>
    <submittedName>
        <fullName evidence="5">ABC transporter, ATP-binding protein</fullName>
    </submittedName>
</protein>
<organism evidence="5 6">
    <name type="scientific">Leptospira santarosai str. MOR084</name>
    <dbReference type="NCBI Taxonomy" id="1049984"/>
    <lineage>
        <taxon>Bacteria</taxon>
        <taxon>Pseudomonadati</taxon>
        <taxon>Spirochaetota</taxon>
        <taxon>Spirochaetia</taxon>
        <taxon>Leptospirales</taxon>
        <taxon>Leptospiraceae</taxon>
        <taxon>Leptospira</taxon>
    </lineage>
</organism>
<dbReference type="SUPFAM" id="SSF52540">
    <property type="entry name" value="P-loop containing nucleoside triphosphate hydrolases"/>
    <property type="match status" value="1"/>
</dbReference>
<dbReference type="Pfam" id="PF00005">
    <property type="entry name" value="ABC_tran"/>
    <property type="match status" value="1"/>
</dbReference>
<evidence type="ECO:0000256" key="1">
    <source>
        <dbReference type="ARBA" id="ARBA00022448"/>
    </source>
</evidence>
<dbReference type="PANTHER" id="PTHR42734">
    <property type="entry name" value="METAL TRANSPORT SYSTEM ATP-BINDING PROTEIN TM_0124-RELATED"/>
    <property type="match status" value="1"/>
</dbReference>
<dbReference type="AlphaFoldDB" id="A0A0E2BA23"/>
<evidence type="ECO:0000259" key="4">
    <source>
        <dbReference type="PROSITE" id="PS50893"/>
    </source>
</evidence>
<proteinExistence type="predicted"/>
<evidence type="ECO:0000256" key="2">
    <source>
        <dbReference type="ARBA" id="ARBA00022741"/>
    </source>
</evidence>
<dbReference type="InterPro" id="IPR050153">
    <property type="entry name" value="Metal_Ion_Import_ABC"/>
</dbReference>
<dbReference type="RefSeq" id="WP_004485305.1">
    <property type="nucleotide sequence ID" value="NZ_AHON02000083.1"/>
</dbReference>
<feature type="domain" description="ABC transporter" evidence="4">
    <location>
        <begin position="7"/>
        <end position="246"/>
    </location>
</feature>
<keyword evidence="3 5" id="KW-0067">ATP-binding</keyword>
<dbReference type="InterPro" id="IPR003593">
    <property type="entry name" value="AAA+_ATPase"/>
</dbReference>
<dbReference type="PROSITE" id="PS00211">
    <property type="entry name" value="ABC_TRANSPORTER_1"/>
    <property type="match status" value="1"/>
</dbReference>
<sequence>MKIDPLLSVEKLSYKPAGKTILDSVSFEIKTNEHCVLLGRNGAGKSTLVNLIYGMIWATSGKIRLFQEIYGEIPIQDLRKRIGILDSSLQENSLQKKLTVKDTILTGLFHTIGYYRDPSPKEETKTLQILKDAGLSSKEDQLYTTLSSGEKKKILFLRSLVNEPDFLIMDEPCSSLDLTAREDFLGFLKEYHSKKKFTSLYITHRPDEIPEFYSRAVLLKEGRVARFGPIEECFTENNLESLYDIPLQVRKIEGTWSVIPKRK</sequence>
<gene>
    <name evidence="5" type="ORF">LEP1GSC179_1471</name>
</gene>
<evidence type="ECO:0000313" key="6">
    <source>
        <dbReference type="Proteomes" id="UP000006329"/>
    </source>
</evidence>
<keyword evidence="1" id="KW-0813">Transport</keyword>
<dbReference type="SMART" id="SM00382">
    <property type="entry name" value="AAA"/>
    <property type="match status" value="1"/>
</dbReference>
<evidence type="ECO:0000313" key="5">
    <source>
        <dbReference type="EMBL" id="EKO32052.1"/>
    </source>
</evidence>
<dbReference type="GO" id="GO:0016887">
    <property type="term" value="F:ATP hydrolysis activity"/>
    <property type="evidence" value="ECO:0007669"/>
    <property type="project" value="InterPro"/>
</dbReference>